<dbReference type="SUPFAM" id="SSF51735">
    <property type="entry name" value="NAD(P)-binding Rossmann-fold domains"/>
    <property type="match status" value="1"/>
</dbReference>
<dbReference type="Proteomes" id="UP001201020">
    <property type="component" value="Chromosome"/>
</dbReference>
<evidence type="ECO:0000313" key="2">
    <source>
        <dbReference type="EMBL" id="UJG40664.1"/>
    </source>
</evidence>
<dbReference type="Gene3D" id="3.40.50.720">
    <property type="entry name" value="NAD(P)-binding Rossmann-like Domain"/>
    <property type="match status" value="1"/>
</dbReference>
<dbReference type="InterPro" id="IPR013021">
    <property type="entry name" value="Myo-inos-1-P_Synthase_GAPDH"/>
</dbReference>
<gene>
    <name evidence="2" type="ORF">K9W45_12615</name>
</gene>
<proteinExistence type="predicted"/>
<dbReference type="PANTHER" id="PTHR43125:SF1">
    <property type="entry name" value="INOSITOL-3-PHOSPHATE SYNTHASE"/>
    <property type="match status" value="1"/>
</dbReference>
<dbReference type="InterPro" id="IPR036291">
    <property type="entry name" value="NAD(P)-bd_dom_sf"/>
</dbReference>
<accession>A0A9Y1FLC5</accession>
<name>A0A9Y1FLC5_9ARCH</name>
<dbReference type="InterPro" id="IPR052199">
    <property type="entry name" value="MIPS"/>
</dbReference>
<protein>
    <submittedName>
        <fullName evidence="2">Inositol-3-phosphate synthase</fullName>
    </submittedName>
</protein>
<sequence length="355" mass="38584">MEKRINVAIAGVGNIASGLVQGIEYLRKNKDACNNLLHPSMANYGVNTIHIVGAFDVDKTKVGKDLSEAIFASINSTPKFLELSPSGVIVEKGPVLDGITGTLADVIEVSDSPEVDVVQRLRESGAEMLICALPTGAEKAVEFYAQAALDAEIAFVNCTPTFIASDPLWARKFRQANIPLVGDDLQSLYGGTVLHKGILEILTEQGIRIKDTYQLDVSGGLETLNTLDDDRKAYKRTVKENTIKNAFQGQINIASGTSDYLEFLGNRRIGHFWIYGETFIGTPIKIDIRLETLDGPNGAATLFDVIRGVKIAINRAVGGPLSSVCAYGFKAPPVYTDRHNAHIWFNEFVNGSRII</sequence>
<dbReference type="SUPFAM" id="SSF55347">
    <property type="entry name" value="Glyceraldehyde-3-phosphate dehydrogenase-like, C-terminal domain"/>
    <property type="match status" value="1"/>
</dbReference>
<dbReference type="GO" id="GO:0006021">
    <property type="term" value="P:inositol biosynthetic process"/>
    <property type="evidence" value="ECO:0007669"/>
    <property type="project" value="TreeGrafter"/>
</dbReference>
<dbReference type="AlphaFoldDB" id="A0A9Y1FLC5"/>
<organism evidence="2">
    <name type="scientific">Candidatus Heimdallarchaeum aukensis</name>
    <dbReference type="NCBI Taxonomy" id="2876573"/>
    <lineage>
        <taxon>Archaea</taxon>
        <taxon>Promethearchaeati</taxon>
        <taxon>Candidatus Heimdallarchaeota</taxon>
        <taxon>Candidatus Heimdallarchaeia (ex Rinke et al. 2021) (nom. nud.)</taxon>
        <taxon>Candidatus Heimdallarchaeales</taxon>
        <taxon>Candidatus Heimdallarchaeaceae</taxon>
        <taxon>Candidatus Heimdallarchaeum</taxon>
    </lineage>
</organism>
<dbReference type="PANTHER" id="PTHR43125">
    <property type="entry name" value="INOSITOL-3-PHOSPHATE SYNTHASE"/>
    <property type="match status" value="1"/>
</dbReference>
<dbReference type="Gene3D" id="3.30.360.10">
    <property type="entry name" value="Dihydrodipicolinate Reductase, domain 2"/>
    <property type="match status" value="1"/>
</dbReference>
<evidence type="ECO:0000259" key="1">
    <source>
        <dbReference type="Pfam" id="PF01658"/>
    </source>
</evidence>
<dbReference type="EMBL" id="CP084166">
    <property type="protein sequence ID" value="UJG40664.1"/>
    <property type="molecule type" value="Genomic_DNA"/>
</dbReference>
<reference evidence="2" key="1">
    <citation type="journal article" date="2022" name="Nat. Microbiol.">
        <title>Unique mobile elements and scalable gene flow at the prokaryote-eukaryote boundary revealed by circularized Asgard archaea genomes.</title>
        <authorList>
            <person name="Wu F."/>
            <person name="Speth D.R."/>
            <person name="Philosof A."/>
            <person name="Cremiere A."/>
            <person name="Narayanan A."/>
            <person name="Barco R.A."/>
            <person name="Connon S.A."/>
            <person name="Amend J.P."/>
            <person name="Antoshechkin I.A."/>
            <person name="Orphan V.J."/>
        </authorList>
    </citation>
    <scope>NUCLEOTIDE SEQUENCE</scope>
    <source>
        <strain evidence="2">PM71</strain>
    </source>
</reference>
<dbReference type="GO" id="GO:0004512">
    <property type="term" value="F:inositol-3-phosphate synthase activity"/>
    <property type="evidence" value="ECO:0007669"/>
    <property type="project" value="TreeGrafter"/>
</dbReference>
<dbReference type="Pfam" id="PF01658">
    <property type="entry name" value="Inos-1-P_synth"/>
    <property type="match status" value="1"/>
</dbReference>
<feature type="domain" description="Myo-inositol-1-phosphate synthase GAPDH-like" evidence="1">
    <location>
        <begin position="190"/>
        <end position="294"/>
    </location>
</feature>